<feature type="transmembrane region" description="Helical" evidence="1">
    <location>
        <begin position="51"/>
        <end position="71"/>
    </location>
</feature>
<organism evidence="2 3">
    <name type="scientific">Candidatus Fervidibacter sacchari</name>
    <dbReference type="NCBI Taxonomy" id="1448929"/>
    <lineage>
        <taxon>Bacteria</taxon>
        <taxon>Candidatus Fervidibacterota</taxon>
        <taxon>Candidatus Fervidibacter</taxon>
    </lineage>
</organism>
<accession>A0ABT2ET78</accession>
<keyword evidence="3" id="KW-1185">Reference proteome</keyword>
<dbReference type="Pfam" id="PF09852">
    <property type="entry name" value="DUF2079"/>
    <property type="match status" value="1"/>
</dbReference>
<proteinExistence type="predicted"/>
<keyword evidence="1" id="KW-1133">Transmembrane helix</keyword>
<dbReference type="EMBL" id="JANUCP010000009">
    <property type="protein sequence ID" value="MCS3921060.1"/>
    <property type="molecule type" value="Genomic_DNA"/>
</dbReference>
<protein>
    <submittedName>
        <fullName evidence="2">Uncharacterized protein</fullName>
    </submittedName>
</protein>
<evidence type="ECO:0000256" key="1">
    <source>
        <dbReference type="SAM" id="Phobius"/>
    </source>
</evidence>
<evidence type="ECO:0000313" key="3">
    <source>
        <dbReference type="Proteomes" id="UP001204798"/>
    </source>
</evidence>
<keyword evidence="1" id="KW-0472">Membrane</keyword>
<dbReference type="InterPro" id="IPR018650">
    <property type="entry name" value="STSV1_Orf64"/>
</dbReference>
<dbReference type="RefSeq" id="WP_259101826.1">
    <property type="nucleotide sequence ID" value="NZ_JANUCP010000009.1"/>
</dbReference>
<evidence type="ECO:0000313" key="2">
    <source>
        <dbReference type="EMBL" id="MCS3921060.1"/>
    </source>
</evidence>
<dbReference type="Proteomes" id="UP001204798">
    <property type="component" value="Unassembled WGS sequence"/>
</dbReference>
<sequence length="341" mass="39310">MKKKTAYLSLYYRWGNTPLQIVIGILTHPIDAMKALFFCEGHFTQPGAYPMLLLAPFAFFPIFSGIFVLFALPNYAVLALSDWRAMRELGFQHAAIIAPWLAASLPFAFRKLQRLVDEIWQVKWQKVLVSTFALCLTVSFIRYVPHTYLHFHTNILPKEQARQIRAFLSEVIPKDASVSAPSQFVPHLAHRREIYLFPNPFQRAGYGPSAETLKQLDGRLWVKPLKVKVMHRRMKEKRVDYIVLKAGRQNTWPLKPDYYEQTAIAVLTCRSYGIFAVKGDIVVLKRGANFELGLLKLGVSTWQLVSEKRREKALEEAVKEAWERLREGSEWESDSHFGMVP</sequence>
<comment type="caution">
    <text evidence="2">The sequence shown here is derived from an EMBL/GenBank/DDBJ whole genome shotgun (WGS) entry which is preliminary data.</text>
</comment>
<gene>
    <name evidence="2" type="ORF">M2350_003501</name>
</gene>
<reference evidence="2 3" key="1">
    <citation type="submission" date="2022-08" db="EMBL/GenBank/DDBJ databases">
        <title>Bacterial and archaeal communities from various locations to study Microbial Dark Matter (Phase II).</title>
        <authorList>
            <person name="Stepanauskas R."/>
        </authorList>
    </citation>
    <scope>NUCLEOTIDE SEQUENCE [LARGE SCALE GENOMIC DNA]</scope>
    <source>
        <strain evidence="2 3">PD1</strain>
    </source>
</reference>
<feature type="transmembrane region" description="Helical" evidence="1">
    <location>
        <begin position="124"/>
        <end position="144"/>
    </location>
</feature>
<name>A0ABT2ET78_9BACT</name>
<keyword evidence="1" id="KW-0812">Transmembrane</keyword>
<feature type="transmembrane region" description="Helical" evidence="1">
    <location>
        <begin position="91"/>
        <end position="112"/>
    </location>
</feature>